<dbReference type="RefSeq" id="WP_012871929.1">
    <property type="nucleotide sequence ID" value="NC_013523.1"/>
</dbReference>
<evidence type="ECO:0000259" key="3">
    <source>
        <dbReference type="Pfam" id="PF10882"/>
    </source>
</evidence>
<evidence type="ECO:0000259" key="2">
    <source>
        <dbReference type="Pfam" id="PF07853"/>
    </source>
</evidence>
<feature type="domain" description="Bacterial Pleckstrin homology" evidence="3">
    <location>
        <begin position="81"/>
        <end position="175"/>
    </location>
</feature>
<sequence>MSRTPVDATLGRWRAAASPGGLIGILIIILSVLGAGGAILVLAGVASVPLPTPVIGVAAVLFTVVAVGAAYLVYGYTTIGYAFGDDVLEIRWAGRRYPIDLASVTYIGPAIEVLEERPGRWQRFWPGYYVGVRQEKVGPVRVVATLPLRRQLLISTDTEHFAISPERPVLFVEEYGRLRRALDAQRTDGFPTVAPGQGAQRLAEAGWTMQYPVIAPGRGPRGEQPEAASATGSYQIAAPGRGVSPLLRPVLLADRVARLFLAMAILLNLLMVGYILLKYDSIPQSITLHWNVNGLPDRIGSPREIWTLPLITGLVTLANFGLAWSIVTFDRFAARFLLGGTCLVQLGAWVALITLIS</sequence>
<dbReference type="Pfam" id="PF10882">
    <property type="entry name" value="bPH_5"/>
    <property type="match status" value="1"/>
</dbReference>
<feature type="domain" description="DUF1648" evidence="2">
    <location>
        <begin position="267"/>
        <end position="312"/>
    </location>
</feature>
<dbReference type="Proteomes" id="UP000002027">
    <property type="component" value="Chromosome 1"/>
</dbReference>
<evidence type="ECO:0000256" key="1">
    <source>
        <dbReference type="SAM" id="Phobius"/>
    </source>
</evidence>
<dbReference type="HOGENOM" id="CLU_775912_0_0_0"/>
<dbReference type="Pfam" id="PF07853">
    <property type="entry name" value="DUF1648"/>
    <property type="match status" value="1"/>
</dbReference>
<evidence type="ECO:0008006" key="6">
    <source>
        <dbReference type="Google" id="ProtNLM"/>
    </source>
</evidence>
<name>D1C3R5_SPHTD</name>
<dbReference type="STRING" id="479434.Sthe_1447"/>
<dbReference type="AlphaFoldDB" id="D1C3R5"/>
<dbReference type="InParanoid" id="D1C3R5"/>
<keyword evidence="1" id="KW-0472">Membrane</keyword>
<evidence type="ECO:0000313" key="5">
    <source>
        <dbReference type="Proteomes" id="UP000002027"/>
    </source>
</evidence>
<dbReference type="KEGG" id="sti:Sthe_1447"/>
<reference evidence="5" key="1">
    <citation type="submission" date="2009-11" db="EMBL/GenBank/DDBJ databases">
        <title>The complete chromosome 1 of Sphaerobacter thermophilus DSM 20745.</title>
        <authorList>
            <person name="Lucas S."/>
            <person name="Copeland A."/>
            <person name="Lapidus A."/>
            <person name="Glavina del Rio T."/>
            <person name="Dalin E."/>
            <person name="Tice H."/>
            <person name="Bruce D."/>
            <person name="Goodwin L."/>
            <person name="Pitluck S."/>
            <person name="Kyrpides N."/>
            <person name="Mavromatis K."/>
            <person name="Ivanova N."/>
            <person name="Mikhailova N."/>
            <person name="LaButti K.M."/>
            <person name="Clum A."/>
            <person name="Sun H.I."/>
            <person name="Brettin T."/>
            <person name="Detter J.C."/>
            <person name="Han C."/>
            <person name="Larimer F."/>
            <person name="Land M."/>
            <person name="Hauser L."/>
            <person name="Markowitz V."/>
            <person name="Cheng J.F."/>
            <person name="Hugenholtz P."/>
            <person name="Woyke T."/>
            <person name="Wu D."/>
            <person name="Steenblock K."/>
            <person name="Schneider S."/>
            <person name="Pukall R."/>
            <person name="Goeker M."/>
            <person name="Klenk H.P."/>
            <person name="Eisen J.A."/>
        </authorList>
    </citation>
    <scope>NUCLEOTIDE SEQUENCE [LARGE SCALE GENOMIC DNA]</scope>
    <source>
        <strain evidence="5">ATCC 49802 / DSM 20745 / S 6022</strain>
    </source>
</reference>
<reference evidence="4 5" key="2">
    <citation type="journal article" date="2010" name="Stand. Genomic Sci.">
        <title>Complete genome sequence of Desulfohalobium retbaense type strain (HR(100)).</title>
        <authorList>
            <person name="Spring S."/>
            <person name="Nolan M."/>
            <person name="Lapidus A."/>
            <person name="Glavina Del Rio T."/>
            <person name="Copeland A."/>
            <person name="Tice H."/>
            <person name="Cheng J.F."/>
            <person name="Lucas S."/>
            <person name="Land M."/>
            <person name="Chen F."/>
            <person name="Bruce D."/>
            <person name="Goodwin L."/>
            <person name="Pitluck S."/>
            <person name="Ivanova N."/>
            <person name="Mavromatis K."/>
            <person name="Mikhailova N."/>
            <person name="Pati A."/>
            <person name="Chen A."/>
            <person name="Palaniappan K."/>
            <person name="Hauser L."/>
            <person name="Chang Y.J."/>
            <person name="Jeffries C.D."/>
            <person name="Munk C."/>
            <person name="Kiss H."/>
            <person name="Chain P."/>
            <person name="Han C."/>
            <person name="Brettin T."/>
            <person name="Detter J.C."/>
            <person name="Schuler E."/>
            <person name="Goker M."/>
            <person name="Rohde M."/>
            <person name="Bristow J."/>
            <person name="Eisen J.A."/>
            <person name="Markowitz V."/>
            <person name="Hugenholtz P."/>
            <person name="Kyrpides N.C."/>
            <person name="Klenk H.P."/>
        </authorList>
    </citation>
    <scope>NUCLEOTIDE SEQUENCE [LARGE SCALE GENOMIC DNA]</scope>
    <source>
        <strain evidence="5">ATCC 49802 / DSM 20745 / S 6022</strain>
    </source>
</reference>
<evidence type="ECO:0000313" key="4">
    <source>
        <dbReference type="EMBL" id="ACZ38882.1"/>
    </source>
</evidence>
<protein>
    <recommendedName>
        <fullName evidence="6">DUF1648 domain-containing protein</fullName>
    </recommendedName>
</protein>
<organism evidence="4 5">
    <name type="scientific">Sphaerobacter thermophilus (strain ATCC 49802 / DSM 20745 / KCCM 41009 / NCIMB 13125 / S 6022)</name>
    <dbReference type="NCBI Taxonomy" id="479434"/>
    <lineage>
        <taxon>Bacteria</taxon>
        <taxon>Pseudomonadati</taxon>
        <taxon>Thermomicrobiota</taxon>
        <taxon>Thermomicrobia</taxon>
        <taxon>Sphaerobacterales</taxon>
        <taxon>Sphaerobacterineae</taxon>
        <taxon>Sphaerobacteraceae</taxon>
        <taxon>Sphaerobacter</taxon>
    </lineage>
</organism>
<feature type="transmembrane region" description="Helical" evidence="1">
    <location>
        <begin position="54"/>
        <end position="74"/>
    </location>
</feature>
<feature type="transmembrane region" description="Helical" evidence="1">
    <location>
        <begin position="256"/>
        <end position="277"/>
    </location>
</feature>
<dbReference type="InterPro" id="IPR012867">
    <property type="entry name" value="DUF1648"/>
</dbReference>
<feature type="transmembrane region" description="Helical" evidence="1">
    <location>
        <begin position="305"/>
        <end position="324"/>
    </location>
</feature>
<feature type="transmembrane region" description="Helical" evidence="1">
    <location>
        <begin position="21"/>
        <end position="48"/>
    </location>
</feature>
<gene>
    <name evidence="4" type="ordered locus">Sthe_1447</name>
</gene>
<keyword evidence="1" id="KW-1133">Transmembrane helix</keyword>
<accession>D1C3R5</accession>
<dbReference type="InterPro" id="IPR027783">
    <property type="entry name" value="Bacterial_PH-related"/>
</dbReference>
<feature type="transmembrane region" description="Helical" evidence="1">
    <location>
        <begin position="336"/>
        <end position="356"/>
    </location>
</feature>
<dbReference type="OrthoDB" id="159756at2"/>
<keyword evidence="5" id="KW-1185">Reference proteome</keyword>
<keyword evidence="1" id="KW-0812">Transmembrane</keyword>
<dbReference type="EMBL" id="CP001823">
    <property type="protein sequence ID" value="ACZ38882.1"/>
    <property type="molecule type" value="Genomic_DNA"/>
</dbReference>
<proteinExistence type="predicted"/>
<dbReference type="eggNOG" id="ENOG5030TBJ">
    <property type="taxonomic scope" value="Bacteria"/>
</dbReference>